<dbReference type="InterPro" id="IPR006091">
    <property type="entry name" value="Acyl-CoA_Oxase/DH_mid-dom"/>
</dbReference>
<accession>A0A918DFN6</accession>
<dbReference type="EMBL" id="BMNH01000001">
    <property type="protein sequence ID" value="GGO61873.1"/>
    <property type="molecule type" value="Genomic_DNA"/>
</dbReference>
<evidence type="ECO:0000313" key="7">
    <source>
        <dbReference type="EMBL" id="GGO61873.1"/>
    </source>
</evidence>
<dbReference type="Pfam" id="PF08028">
    <property type="entry name" value="Acyl-CoA_dh_2"/>
    <property type="match status" value="1"/>
</dbReference>
<feature type="domain" description="Acyl-CoA dehydrogenase/oxidase N-terminal" evidence="5">
    <location>
        <begin position="24"/>
        <end position="94"/>
    </location>
</feature>
<dbReference type="Proteomes" id="UP000646523">
    <property type="component" value="Unassembled WGS sequence"/>
</dbReference>
<dbReference type="GO" id="GO:0003995">
    <property type="term" value="F:acyl-CoA dehydrogenase activity"/>
    <property type="evidence" value="ECO:0007669"/>
    <property type="project" value="TreeGrafter"/>
</dbReference>
<dbReference type="AlphaFoldDB" id="A0A918DFN6"/>
<dbReference type="GO" id="GO:0050660">
    <property type="term" value="F:flavin adenine dinucleotide binding"/>
    <property type="evidence" value="ECO:0007669"/>
    <property type="project" value="InterPro"/>
</dbReference>
<keyword evidence="8" id="KW-1185">Reference proteome</keyword>
<evidence type="ECO:0000256" key="3">
    <source>
        <dbReference type="SAM" id="Phobius"/>
    </source>
</evidence>
<proteinExistence type="predicted"/>
<evidence type="ECO:0000256" key="1">
    <source>
        <dbReference type="ARBA" id="ARBA00022630"/>
    </source>
</evidence>
<keyword evidence="3" id="KW-0812">Transmembrane</keyword>
<keyword evidence="2" id="KW-0560">Oxidoreductase</keyword>
<reference evidence="7" key="1">
    <citation type="journal article" date="2014" name="Int. J. Syst. Evol. Microbiol.">
        <title>Complete genome sequence of Corynebacterium casei LMG S-19264T (=DSM 44701T), isolated from a smear-ripened cheese.</title>
        <authorList>
            <consortium name="US DOE Joint Genome Institute (JGI-PGF)"/>
            <person name="Walter F."/>
            <person name="Albersmeier A."/>
            <person name="Kalinowski J."/>
            <person name="Ruckert C."/>
        </authorList>
    </citation>
    <scope>NUCLEOTIDE SEQUENCE</scope>
    <source>
        <strain evidence="7">CGMCC 4.7368</strain>
    </source>
</reference>
<dbReference type="Gene3D" id="2.40.110.10">
    <property type="entry name" value="Butyryl-CoA Dehydrogenase, subunit A, domain 2"/>
    <property type="match status" value="1"/>
</dbReference>
<dbReference type="Gene3D" id="1.20.140.10">
    <property type="entry name" value="Butyryl-CoA Dehydrogenase, subunit A, domain 3"/>
    <property type="match status" value="1"/>
</dbReference>
<dbReference type="PANTHER" id="PTHR43884">
    <property type="entry name" value="ACYL-COA DEHYDROGENASE"/>
    <property type="match status" value="1"/>
</dbReference>
<dbReference type="PANTHER" id="PTHR43884:SF25">
    <property type="entry name" value="ACYL-COA DEHYDROGENASE YDBM-RELATED"/>
    <property type="match status" value="1"/>
</dbReference>
<dbReference type="Gene3D" id="1.10.540.10">
    <property type="entry name" value="Acyl-CoA dehydrogenase/oxidase, N-terminal domain"/>
    <property type="match status" value="1"/>
</dbReference>
<evidence type="ECO:0000313" key="8">
    <source>
        <dbReference type="Proteomes" id="UP000646523"/>
    </source>
</evidence>
<dbReference type="InterPro" id="IPR036250">
    <property type="entry name" value="AcylCo_DH-like_C"/>
</dbReference>
<dbReference type="SUPFAM" id="SSF56645">
    <property type="entry name" value="Acyl-CoA dehydrogenase NM domain-like"/>
    <property type="match status" value="1"/>
</dbReference>
<dbReference type="InterPro" id="IPR013786">
    <property type="entry name" value="AcylCoA_DH/ox_N"/>
</dbReference>
<feature type="domain" description="Acyl-CoA oxidase/dehydrogenase middle" evidence="4">
    <location>
        <begin position="126"/>
        <end position="214"/>
    </location>
</feature>
<dbReference type="InterPro" id="IPR046373">
    <property type="entry name" value="Acyl-CoA_Oxase/DH_mid-dom_sf"/>
</dbReference>
<comment type="caution">
    <text evidence="7">The sequence shown here is derived from an EMBL/GenBank/DDBJ whole genome shotgun (WGS) entry which is preliminary data.</text>
</comment>
<evidence type="ECO:0000259" key="4">
    <source>
        <dbReference type="Pfam" id="PF02770"/>
    </source>
</evidence>
<dbReference type="SUPFAM" id="SSF47203">
    <property type="entry name" value="Acyl-CoA dehydrogenase C-terminal domain-like"/>
    <property type="match status" value="1"/>
</dbReference>
<keyword evidence="3" id="KW-1133">Transmembrane helix</keyword>
<gene>
    <name evidence="7" type="primary">acd</name>
    <name evidence="7" type="ORF">GCM10012289_05140</name>
</gene>
<dbReference type="CDD" id="cd00567">
    <property type="entry name" value="ACAD"/>
    <property type="match status" value="1"/>
</dbReference>
<feature type="domain" description="Acyl-CoA dehydrogenase C-terminal" evidence="6">
    <location>
        <begin position="245"/>
        <end position="360"/>
    </location>
</feature>
<keyword evidence="1" id="KW-0285">Flavoprotein</keyword>
<evidence type="ECO:0000259" key="5">
    <source>
        <dbReference type="Pfam" id="PF02771"/>
    </source>
</evidence>
<dbReference type="RefSeq" id="WP_189122261.1">
    <property type="nucleotide sequence ID" value="NZ_BMNH01000001.1"/>
</dbReference>
<dbReference type="Pfam" id="PF02770">
    <property type="entry name" value="Acyl-CoA_dh_M"/>
    <property type="match status" value="1"/>
</dbReference>
<dbReference type="PIRSF" id="PIRSF016578">
    <property type="entry name" value="HsaA"/>
    <property type="match status" value="1"/>
</dbReference>
<dbReference type="InterPro" id="IPR009100">
    <property type="entry name" value="AcylCoA_DH/oxidase_NM_dom_sf"/>
</dbReference>
<name>A0A918DFN6_9ACTN</name>
<dbReference type="Pfam" id="PF02771">
    <property type="entry name" value="Acyl-CoA_dh_N"/>
    <property type="match status" value="1"/>
</dbReference>
<evidence type="ECO:0000259" key="6">
    <source>
        <dbReference type="Pfam" id="PF08028"/>
    </source>
</evidence>
<keyword evidence="3" id="KW-0472">Membrane</keyword>
<sequence>MTLTMSPARHDADVVALAAEVGLRCAPSEAEHDLDATFVTEGYQVMRDHGYLRLAVPTEFGGLGAALRQVVLAEGELARHAGSAALSAAMHLYLTLVQCWRHRRGAPDAQGVLRRVAADGLIMATSGGSDWVCPTTTAVEVDGGFRLTGRKTFCSQAPVATVISTSAVLGEPGPDAEVLHAGVPLSSPGVSMVETWDTLGMRGTASHDLVFEDVFVPADKILGRRPYGKLAGPLLVAAIHFAPVVSAVYLGIARGAYEEALRVLGSRTGDPAPATVRQLGEMATRLRVAWWALLAAVDEVGDDPPADEPTLITLMVAKRHAVCEAKAIVDLALDVVGGAAFFRTSPLERAYRDVRGGPFHPLTPEATLVLAGTAALRAMHVRGGPLSGLMPPGRTGGAPRPV</sequence>
<reference evidence="7" key="2">
    <citation type="submission" date="2020-09" db="EMBL/GenBank/DDBJ databases">
        <authorList>
            <person name="Sun Q."/>
            <person name="Zhou Y."/>
        </authorList>
    </citation>
    <scope>NUCLEOTIDE SEQUENCE</scope>
    <source>
        <strain evidence="7">CGMCC 4.7368</strain>
    </source>
</reference>
<dbReference type="InterPro" id="IPR013107">
    <property type="entry name" value="Acyl-CoA_DH_C"/>
</dbReference>
<evidence type="ECO:0000256" key="2">
    <source>
        <dbReference type="ARBA" id="ARBA00023002"/>
    </source>
</evidence>
<protein>
    <submittedName>
        <fullName evidence="7">Acyl-CoA dehydrogenase</fullName>
    </submittedName>
</protein>
<feature type="transmembrane region" description="Helical" evidence="3">
    <location>
        <begin position="230"/>
        <end position="252"/>
    </location>
</feature>
<organism evidence="7 8">
    <name type="scientific">Nonomuraea cavernae</name>
    <dbReference type="NCBI Taxonomy" id="2045107"/>
    <lineage>
        <taxon>Bacteria</taxon>
        <taxon>Bacillati</taxon>
        <taxon>Actinomycetota</taxon>
        <taxon>Actinomycetes</taxon>
        <taxon>Streptosporangiales</taxon>
        <taxon>Streptosporangiaceae</taxon>
        <taxon>Nonomuraea</taxon>
    </lineage>
</organism>
<dbReference type="InterPro" id="IPR037069">
    <property type="entry name" value="AcylCoA_DH/ox_N_sf"/>
</dbReference>